<dbReference type="AlphaFoldDB" id="A0A1U9ZXR7"/>
<proteinExistence type="predicted"/>
<name>A0A1U9ZXR7_9ACTN</name>
<organism evidence="2 3">
    <name type="scientific">[Actinomadura] parvosata subsp. kistnae</name>
    <dbReference type="NCBI Taxonomy" id="1909395"/>
    <lineage>
        <taxon>Bacteria</taxon>
        <taxon>Bacillati</taxon>
        <taxon>Actinomycetota</taxon>
        <taxon>Actinomycetes</taxon>
        <taxon>Streptosporangiales</taxon>
        <taxon>Streptosporangiaceae</taxon>
        <taxon>Nonomuraea</taxon>
    </lineage>
</organism>
<keyword evidence="3" id="KW-1185">Reference proteome</keyword>
<sequence length="358" mass="39636">MPSFPGAGVTPPVPARHIRAPQVTLWHDADYLVQAADRRADWTRNALRFAWQLIRRSTREMLTAPKKGATWRHLATDLGLSQRTIGALYAWFIDAGLLARAVPGTTVRYRKGTRGGLDDDGRGNEAAQYLLIIPEAILEAEDGEETPPPSATVESQADFPWPCVTGLTRPLPEAVPDVSSAHDPVERSFIPKPPLSSVGEETPRTARARQLAAPATPASLWPATVTPVSRRDRLAACERLIAELPPFRKISARHLRSVLRDVFDLGATISDIRHALDHRPDGTAWINTHRPRSLPGWVRHRLTAWITPAGRLVAPWPVQRRAAEHAALLAEQRARREAGKRASQNNRLDGPMSFSGRW</sequence>
<evidence type="ECO:0000313" key="3">
    <source>
        <dbReference type="Proteomes" id="UP000190797"/>
    </source>
</evidence>
<dbReference type="KEGG" id="noa:BKM31_15810"/>
<reference evidence="3" key="1">
    <citation type="journal article" date="2017" name="Med. Chem. Commun.">
        <title>Nonomuraea sp. ATCC 55076 harbours the largest actinomycete chromosome to date and the kistamicin biosynthetic gene cluster.</title>
        <authorList>
            <person name="Nazari B."/>
            <person name="Forneris C.C."/>
            <person name="Gibson M.I."/>
            <person name="Moon K."/>
            <person name="Schramma K.R."/>
            <person name="Seyedsayamdost M.R."/>
        </authorList>
    </citation>
    <scope>NUCLEOTIDE SEQUENCE [LARGE SCALE GENOMIC DNA]</scope>
    <source>
        <strain evidence="3">ATCC 55076</strain>
    </source>
</reference>
<dbReference type="RefSeq" id="WP_080038908.1">
    <property type="nucleotide sequence ID" value="NZ_CP017717.1"/>
</dbReference>
<dbReference type="Proteomes" id="UP000190797">
    <property type="component" value="Chromosome"/>
</dbReference>
<gene>
    <name evidence="2" type="ORF">BKM31_15810</name>
</gene>
<protein>
    <submittedName>
        <fullName evidence="2">Uncharacterized protein</fullName>
    </submittedName>
</protein>
<accession>A0A1U9ZXR7</accession>
<evidence type="ECO:0000313" key="2">
    <source>
        <dbReference type="EMBL" id="AQZ62727.1"/>
    </source>
</evidence>
<dbReference type="OrthoDB" id="3260166at2"/>
<feature type="region of interest" description="Disordered" evidence="1">
    <location>
        <begin position="332"/>
        <end position="358"/>
    </location>
</feature>
<dbReference type="EMBL" id="CP017717">
    <property type="protein sequence ID" value="AQZ62727.1"/>
    <property type="molecule type" value="Genomic_DNA"/>
</dbReference>
<evidence type="ECO:0000256" key="1">
    <source>
        <dbReference type="SAM" id="MobiDB-lite"/>
    </source>
</evidence>
<feature type="region of interest" description="Disordered" evidence="1">
    <location>
        <begin position="177"/>
        <end position="200"/>
    </location>
</feature>